<proteinExistence type="predicted"/>
<name>A0AAW0W9B5_CHEQU</name>
<evidence type="ECO:0000256" key="2">
    <source>
        <dbReference type="SAM" id="SignalP"/>
    </source>
</evidence>
<accession>A0AAW0W9B5</accession>
<keyword evidence="1" id="KW-0812">Transmembrane</keyword>
<evidence type="ECO:0000256" key="1">
    <source>
        <dbReference type="SAM" id="Phobius"/>
    </source>
</evidence>
<evidence type="ECO:0000313" key="4">
    <source>
        <dbReference type="Proteomes" id="UP001445076"/>
    </source>
</evidence>
<keyword evidence="1" id="KW-0472">Membrane</keyword>
<keyword evidence="4" id="KW-1185">Reference proteome</keyword>
<sequence>LHSLHLLILSILYLQVQHQNMTELRKRWWVWVVEAIFLLVVATDLACLMYGKHNLDQPLDDSQKDPTVVKAQNQFYKYLEDTDKFITIDNVIFGNELTTDEAKEVKSSLKTCTMTLASVVTIWIFSFVAPTSAFILMQIWVLYAGFWADDYVEKAITVLQYIQVRLPMYAFKSLDPEDMVWSEG</sequence>
<comment type="caution">
    <text evidence="3">The sequence shown here is derived from an EMBL/GenBank/DDBJ whole genome shotgun (WGS) entry which is preliminary data.</text>
</comment>
<feature type="transmembrane region" description="Helical" evidence="1">
    <location>
        <begin position="116"/>
        <end position="143"/>
    </location>
</feature>
<protein>
    <submittedName>
        <fullName evidence="3">Uncharacterized protein</fullName>
    </submittedName>
</protein>
<feature type="non-terminal residue" evidence="3">
    <location>
        <position position="1"/>
    </location>
</feature>
<feature type="transmembrane region" description="Helical" evidence="1">
    <location>
        <begin position="28"/>
        <end position="50"/>
    </location>
</feature>
<gene>
    <name evidence="3" type="ORF">OTU49_009959</name>
</gene>
<keyword evidence="1" id="KW-1133">Transmembrane helix</keyword>
<feature type="chain" id="PRO_5043362533" evidence="2">
    <location>
        <begin position="19"/>
        <end position="184"/>
    </location>
</feature>
<organism evidence="3 4">
    <name type="scientific">Cherax quadricarinatus</name>
    <name type="common">Australian red claw crayfish</name>
    <dbReference type="NCBI Taxonomy" id="27406"/>
    <lineage>
        <taxon>Eukaryota</taxon>
        <taxon>Metazoa</taxon>
        <taxon>Ecdysozoa</taxon>
        <taxon>Arthropoda</taxon>
        <taxon>Crustacea</taxon>
        <taxon>Multicrustacea</taxon>
        <taxon>Malacostraca</taxon>
        <taxon>Eumalacostraca</taxon>
        <taxon>Eucarida</taxon>
        <taxon>Decapoda</taxon>
        <taxon>Pleocyemata</taxon>
        <taxon>Astacidea</taxon>
        <taxon>Parastacoidea</taxon>
        <taxon>Parastacidae</taxon>
        <taxon>Cherax</taxon>
    </lineage>
</organism>
<feature type="signal peptide" evidence="2">
    <location>
        <begin position="1"/>
        <end position="18"/>
    </location>
</feature>
<dbReference type="AlphaFoldDB" id="A0AAW0W9B5"/>
<dbReference type="EMBL" id="JARKIK010000078">
    <property type="protein sequence ID" value="KAK8726622.1"/>
    <property type="molecule type" value="Genomic_DNA"/>
</dbReference>
<reference evidence="3 4" key="1">
    <citation type="journal article" date="2024" name="BMC Genomics">
        <title>Genome assembly of redclaw crayfish (Cherax quadricarinatus) provides insights into its immune adaptation and hypoxia tolerance.</title>
        <authorList>
            <person name="Liu Z."/>
            <person name="Zheng J."/>
            <person name="Li H."/>
            <person name="Fang K."/>
            <person name="Wang S."/>
            <person name="He J."/>
            <person name="Zhou D."/>
            <person name="Weng S."/>
            <person name="Chi M."/>
            <person name="Gu Z."/>
            <person name="He J."/>
            <person name="Li F."/>
            <person name="Wang M."/>
        </authorList>
    </citation>
    <scope>NUCLEOTIDE SEQUENCE [LARGE SCALE GENOMIC DNA]</scope>
    <source>
        <strain evidence="3">ZL_2023a</strain>
    </source>
</reference>
<keyword evidence="2" id="KW-0732">Signal</keyword>
<evidence type="ECO:0000313" key="3">
    <source>
        <dbReference type="EMBL" id="KAK8726622.1"/>
    </source>
</evidence>
<dbReference type="Proteomes" id="UP001445076">
    <property type="component" value="Unassembled WGS sequence"/>
</dbReference>